<dbReference type="EMBL" id="MU853606">
    <property type="protein sequence ID" value="KAK4141747.1"/>
    <property type="molecule type" value="Genomic_DNA"/>
</dbReference>
<accession>A0AAN6UYX7</accession>
<evidence type="ECO:0000313" key="4">
    <source>
        <dbReference type="Proteomes" id="UP001302676"/>
    </source>
</evidence>
<dbReference type="InterPro" id="IPR020845">
    <property type="entry name" value="AMP-binding_CS"/>
</dbReference>
<dbReference type="InterPro" id="IPR025110">
    <property type="entry name" value="AMP-bd_C"/>
</dbReference>
<dbReference type="InterPro" id="IPR042099">
    <property type="entry name" value="ANL_N_sf"/>
</dbReference>
<protein>
    <submittedName>
        <fullName evidence="3">AMP-binding enzyme domain protein</fullName>
    </submittedName>
</protein>
<reference evidence="3" key="2">
    <citation type="submission" date="2023-05" db="EMBL/GenBank/DDBJ databases">
        <authorList>
            <consortium name="Lawrence Berkeley National Laboratory"/>
            <person name="Steindorff A."/>
            <person name="Hensen N."/>
            <person name="Bonometti L."/>
            <person name="Westerberg I."/>
            <person name="Brannstrom I.O."/>
            <person name="Guillou S."/>
            <person name="Cros-Aarteil S."/>
            <person name="Calhoun S."/>
            <person name="Haridas S."/>
            <person name="Kuo A."/>
            <person name="Mondo S."/>
            <person name="Pangilinan J."/>
            <person name="Riley R."/>
            <person name="Labutti K."/>
            <person name="Andreopoulos B."/>
            <person name="Lipzen A."/>
            <person name="Chen C."/>
            <person name="Yanf M."/>
            <person name="Daum C."/>
            <person name="Ng V."/>
            <person name="Clum A."/>
            <person name="Ohm R."/>
            <person name="Martin F."/>
            <person name="Silar P."/>
            <person name="Natvig D."/>
            <person name="Lalanne C."/>
            <person name="Gautier V."/>
            <person name="Ament-Velasquez S.L."/>
            <person name="Kruys A."/>
            <person name="Hutchinson M.I."/>
            <person name="Powell A.J."/>
            <person name="Barry K."/>
            <person name="Miller A.N."/>
            <person name="Grigoriev I.V."/>
            <person name="Debuchy R."/>
            <person name="Gladieux P."/>
            <person name="Thoren M.H."/>
            <person name="Johannesson H."/>
        </authorList>
    </citation>
    <scope>NUCLEOTIDE SEQUENCE</scope>
    <source>
        <strain evidence="3">CBS 141.50</strain>
    </source>
</reference>
<dbReference type="Pfam" id="PF00501">
    <property type="entry name" value="AMP-binding"/>
    <property type="match status" value="1"/>
</dbReference>
<proteinExistence type="predicted"/>
<dbReference type="AlphaFoldDB" id="A0AAN6UYX7"/>
<dbReference type="InterPro" id="IPR000873">
    <property type="entry name" value="AMP-dep_synth/lig_dom"/>
</dbReference>
<evidence type="ECO:0000259" key="1">
    <source>
        <dbReference type="Pfam" id="PF00501"/>
    </source>
</evidence>
<organism evidence="3 4">
    <name type="scientific">Dichotomopilus funicola</name>
    <dbReference type="NCBI Taxonomy" id="1934379"/>
    <lineage>
        <taxon>Eukaryota</taxon>
        <taxon>Fungi</taxon>
        <taxon>Dikarya</taxon>
        <taxon>Ascomycota</taxon>
        <taxon>Pezizomycotina</taxon>
        <taxon>Sordariomycetes</taxon>
        <taxon>Sordariomycetidae</taxon>
        <taxon>Sordariales</taxon>
        <taxon>Chaetomiaceae</taxon>
        <taxon>Dichotomopilus</taxon>
    </lineage>
</organism>
<dbReference type="Gene3D" id="3.40.50.12780">
    <property type="entry name" value="N-terminal domain of ligase-like"/>
    <property type="match status" value="1"/>
</dbReference>
<dbReference type="PANTHER" id="PTHR24096:SF422">
    <property type="entry name" value="BCDNA.GH02901"/>
    <property type="match status" value="1"/>
</dbReference>
<evidence type="ECO:0000313" key="3">
    <source>
        <dbReference type="EMBL" id="KAK4141747.1"/>
    </source>
</evidence>
<keyword evidence="4" id="KW-1185">Reference proteome</keyword>
<dbReference type="GO" id="GO:0016405">
    <property type="term" value="F:CoA-ligase activity"/>
    <property type="evidence" value="ECO:0007669"/>
    <property type="project" value="TreeGrafter"/>
</dbReference>
<dbReference type="RefSeq" id="XP_062635118.1">
    <property type="nucleotide sequence ID" value="XM_062784350.1"/>
</dbReference>
<gene>
    <name evidence="3" type="ORF">C8A04DRAFT_38798</name>
</gene>
<dbReference type="PANTHER" id="PTHR24096">
    <property type="entry name" value="LONG-CHAIN-FATTY-ACID--COA LIGASE"/>
    <property type="match status" value="1"/>
</dbReference>
<dbReference type="SUPFAM" id="SSF56801">
    <property type="entry name" value="Acetyl-CoA synthetase-like"/>
    <property type="match status" value="1"/>
</dbReference>
<dbReference type="Pfam" id="PF13193">
    <property type="entry name" value="AMP-binding_C"/>
    <property type="match status" value="1"/>
</dbReference>
<dbReference type="InterPro" id="IPR045851">
    <property type="entry name" value="AMP-bd_C_sf"/>
</dbReference>
<feature type="domain" description="AMP-binding enzyme C-terminal" evidence="2">
    <location>
        <begin position="450"/>
        <end position="528"/>
    </location>
</feature>
<sequence>MFESKLPLPQLPTSDVFNYIFHYGRRAYPWSRVVYRVDGTDETLTLAQLEDQSLRLARALKKKYGIKPNDVISIAAKDGIQYPIAFFGALAAGATLALIPIQKELSTPDIASRLQTSHSKLLITDSYLLPLSEPASSLAGGVPIITLDEADAEIPSLSDLTAHAQPATTSFALETHAAASDHDAFINRTSGSTGNMKSVLVSHAHYIAAMEGTLHTIPPTTDVTTDVWLASSSLGFLINAKLFMGLNLLLGIPVVLMPTPLDETSVSVIKRHAITFILVFPPLIAKLAKATDLAAADVASIKWLLSAGAVIPANLRRAIAQKFPHVDLTLEWATSETMLISIQTNDPSSRREGSSGTLVNGIQARVVDTQTGEDLGAGEPGAILVRNQLARFRGYKDNVEANREFDSGGWFHTGDYGFIDGECNVYIIDRIKEMMRVGDGYGSRISAGDLENVVFEHEAVHSVVVVGIWDEEKATEVPTGFVVPMQAFRGQVGPELARNIEVAAEKKGLTGLKRLSGGVYFVDALPTTGFKINRRIMKGLKRDPVTRLASWDTTPLRCSTFHLLHLSPRETQRAVPGYLKQRPLDLLQ</sequence>
<dbReference type="GeneID" id="87820963"/>
<feature type="domain" description="AMP-dependent synthetase/ligase" evidence="1">
    <location>
        <begin position="32"/>
        <end position="395"/>
    </location>
</feature>
<dbReference type="Proteomes" id="UP001302676">
    <property type="component" value="Unassembled WGS sequence"/>
</dbReference>
<comment type="caution">
    <text evidence="3">The sequence shown here is derived from an EMBL/GenBank/DDBJ whole genome shotgun (WGS) entry which is preliminary data.</text>
</comment>
<dbReference type="PROSITE" id="PS00455">
    <property type="entry name" value="AMP_BINDING"/>
    <property type="match status" value="1"/>
</dbReference>
<evidence type="ECO:0000259" key="2">
    <source>
        <dbReference type="Pfam" id="PF13193"/>
    </source>
</evidence>
<reference evidence="3" key="1">
    <citation type="journal article" date="2023" name="Mol. Phylogenet. Evol.">
        <title>Genome-scale phylogeny and comparative genomics of the fungal order Sordariales.</title>
        <authorList>
            <person name="Hensen N."/>
            <person name="Bonometti L."/>
            <person name="Westerberg I."/>
            <person name="Brannstrom I.O."/>
            <person name="Guillou S."/>
            <person name="Cros-Aarteil S."/>
            <person name="Calhoun S."/>
            <person name="Haridas S."/>
            <person name="Kuo A."/>
            <person name="Mondo S."/>
            <person name="Pangilinan J."/>
            <person name="Riley R."/>
            <person name="LaButti K."/>
            <person name="Andreopoulos B."/>
            <person name="Lipzen A."/>
            <person name="Chen C."/>
            <person name="Yan M."/>
            <person name="Daum C."/>
            <person name="Ng V."/>
            <person name="Clum A."/>
            <person name="Steindorff A."/>
            <person name="Ohm R.A."/>
            <person name="Martin F."/>
            <person name="Silar P."/>
            <person name="Natvig D.O."/>
            <person name="Lalanne C."/>
            <person name="Gautier V."/>
            <person name="Ament-Velasquez S.L."/>
            <person name="Kruys A."/>
            <person name="Hutchinson M.I."/>
            <person name="Powell A.J."/>
            <person name="Barry K."/>
            <person name="Miller A.N."/>
            <person name="Grigoriev I.V."/>
            <person name="Debuchy R."/>
            <person name="Gladieux P."/>
            <person name="Hiltunen Thoren M."/>
            <person name="Johannesson H."/>
        </authorList>
    </citation>
    <scope>NUCLEOTIDE SEQUENCE</scope>
    <source>
        <strain evidence="3">CBS 141.50</strain>
    </source>
</reference>
<dbReference type="Gene3D" id="3.30.300.30">
    <property type="match status" value="1"/>
</dbReference>
<name>A0AAN6UYX7_9PEZI</name>